<evidence type="ECO:0000313" key="3">
    <source>
        <dbReference type="EnsemblProtists" id="HpaP814076"/>
    </source>
</evidence>
<feature type="compositionally biased region" description="Low complexity" evidence="2">
    <location>
        <begin position="106"/>
        <end position="122"/>
    </location>
</feature>
<feature type="compositionally biased region" description="Basic and acidic residues" evidence="2">
    <location>
        <begin position="132"/>
        <end position="141"/>
    </location>
</feature>
<feature type="coiled-coil region" evidence="1">
    <location>
        <begin position="373"/>
        <end position="400"/>
    </location>
</feature>
<keyword evidence="4" id="KW-1185">Reference proteome</keyword>
<dbReference type="InParanoid" id="M4C4Q8"/>
<dbReference type="EMBL" id="ABWE02003185">
    <property type="status" value="NOT_ANNOTATED_CDS"/>
    <property type="molecule type" value="Genomic_DNA"/>
</dbReference>
<dbReference type="EnsemblProtists" id="HpaT814076">
    <property type="protein sequence ID" value="HpaP814076"/>
    <property type="gene ID" value="HpaG814076"/>
</dbReference>
<evidence type="ECO:0000256" key="2">
    <source>
        <dbReference type="SAM" id="MobiDB-lite"/>
    </source>
</evidence>
<dbReference type="VEuPathDB" id="FungiDB:HpaG814076"/>
<protein>
    <submittedName>
        <fullName evidence="3">Uncharacterized protein</fullName>
    </submittedName>
</protein>
<feature type="compositionally biased region" description="Polar residues" evidence="2">
    <location>
        <begin position="272"/>
        <end position="283"/>
    </location>
</feature>
<organism evidence="3 4">
    <name type="scientific">Hyaloperonospora arabidopsidis (strain Emoy2)</name>
    <name type="common">Downy mildew agent</name>
    <name type="synonym">Peronospora arabidopsidis</name>
    <dbReference type="NCBI Taxonomy" id="559515"/>
    <lineage>
        <taxon>Eukaryota</taxon>
        <taxon>Sar</taxon>
        <taxon>Stramenopiles</taxon>
        <taxon>Oomycota</taxon>
        <taxon>Peronosporomycetes</taxon>
        <taxon>Peronosporales</taxon>
        <taxon>Peronosporaceae</taxon>
        <taxon>Hyaloperonospora</taxon>
    </lineage>
</organism>
<reference evidence="4" key="1">
    <citation type="journal article" date="2010" name="Science">
        <title>Signatures of adaptation to obligate biotrophy in the Hyaloperonospora arabidopsidis genome.</title>
        <authorList>
            <person name="Baxter L."/>
            <person name="Tripathy S."/>
            <person name="Ishaque N."/>
            <person name="Boot N."/>
            <person name="Cabral A."/>
            <person name="Kemen E."/>
            <person name="Thines M."/>
            <person name="Ah-Fong A."/>
            <person name="Anderson R."/>
            <person name="Badejoko W."/>
            <person name="Bittner-Eddy P."/>
            <person name="Boore J.L."/>
            <person name="Chibucos M.C."/>
            <person name="Coates M."/>
            <person name="Dehal P."/>
            <person name="Delehaunty K."/>
            <person name="Dong S."/>
            <person name="Downton P."/>
            <person name="Dumas B."/>
            <person name="Fabro G."/>
            <person name="Fronick C."/>
            <person name="Fuerstenberg S.I."/>
            <person name="Fulton L."/>
            <person name="Gaulin E."/>
            <person name="Govers F."/>
            <person name="Hughes L."/>
            <person name="Humphray S."/>
            <person name="Jiang R.H."/>
            <person name="Judelson H."/>
            <person name="Kamoun S."/>
            <person name="Kyung K."/>
            <person name="Meijer H."/>
            <person name="Minx P."/>
            <person name="Morris P."/>
            <person name="Nelson J."/>
            <person name="Phuntumart V."/>
            <person name="Qutob D."/>
            <person name="Rehmany A."/>
            <person name="Rougon-Cardoso A."/>
            <person name="Ryden P."/>
            <person name="Torto-Alalibo T."/>
            <person name="Studholme D."/>
            <person name="Wang Y."/>
            <person name="Win J."/>
            <person name="Wood J."/>
            <person name="Clifton S.W."/>
            <person name="Rogers J."/>
            <person name="Van den Ackerveken G."/>
            <person name="Jones J.D."/>
            <person name="McDowell J.M."/>
            <person name="Beynon J."/>
            <person name="Tyler B.M."/>
        </authorList>
    </citation>
    <scope>NUCLEOTIDE SEQUENCE [LARGE SCALE GENOMIC DNA]</scope>
    <source>
        <strain evidence="4">Emoy2</strain>
    </source>
</reference>
<accession>M4C4Q8</accession>
<name>M4C4Q8_HYAAE</name>
<dbReference type="HOGENOM" id="CLU_400884_0_0_1"/>
<feature type="region of interest" description="Disordered" evidence="2">
    <location>
        <begin position="94"/>
        <end position="165"/>
    </location>
</feature>
<evidence type="ECO:0000313" key="4">
    <source>
        <dbReference type="Proteomes" id="UP000011713"/>
    </source>
</evidence>
<dbReference type="STRING" id="559515.M4C4Q8"/>
<feature type="region of interest" description="Disordered" evidence="2">
    <location>
        <begin position="187"/>
        <end position="243"/>
    </location>
</feature>
<sequence length="687" mass="75035">MDERIGLELSAVELILHRLCSRTMVNHDRRRFLLLAYRTVVVRGDNRESNSKQRNASRCLIDKYTAGHCERPALSVSVPFSVLPEGRNYGSSHAWQESGHLGGTRKSQSSSFFSSKPSSSKPYHISATNGDDQGKGCHIDLKSVNMTGPGVSTVAKDSPRSALTSELSVGANQLPAEDDWNLGAQEELPSLPDIPLPSAENRGISSPSVAEEETSTKRHRPRLGWGQGLVAPSPPPLAKRPRIGWGQGLVQQNDELQNDTMAFADGDDTSETDASNTQTTAVSLDSERPLIKLESERCEQDSGGGANQIEEVAFTTHEMDTQLKPIAVEKSKSSTPVAKEAENVDNSTARSGDTAKYDIAPKILSKEEVLSTIDVLDSDIAGVKKEIEALQRRIASAEAREKSLCEPADNVIVSAAKSACTAGSANVSSATTEVTSGELLCTPTDTVSDLAPLKSPVKIAVDSKIVELLADVFSENSRKSAAANEAIPKRIKQGQLATKIYHQPSDYPFYKANIDRGKAIASQVRLKVQTRNRTRHEYVKKLAREYVELKKSWKLDVKKMEKDRKRQDKIRMKQLQKQKVKSMSESGPIRTTNTIHQSPHVQQLVAAEKAAEAAGEGTIVRTSSRLTNNSCADLENSDLEKIEQAKAQAVIDQETCCLPQKIGCNVNLHASLMVKVVWLMDLLRIGK</sequence>
<feature type="region of interest" description="Disordered" evidence="2">
    <location>
        <begin position="262"/>
        <end position="286"/>
    </location>
</feature>
<proteinExistence type="predicted"/>
<feature type="compositionally biased region" description="Polar residues" evidence="2">
    <location>
        <begin position="581"/>
        <end position="593"/>
    </location>
</feature>
<feature type="region of interest" description="Disordered" evidence="2">
    <location>
        <begin position="564"/>
        <end position="593"/>
    </location>
</feature>
<evidence type="ECO:0000256" key="1">
    <source>
        <dbReference type="SAM" id="Coils"/>
    </source>
</evidence>
<dbReference type="eggNOG" id="KOG1878">
    <property type="taxonomic scope" value="Eukaryota"/>
</dbReference>
<dbReference type="Proteomes" id="UP000011713">
    <property type="component" value="Unassembled WGS sequence"/>
</dbReference>
<keyword evidence="1" id="KW-0175">Coiled coil</keyword>
<feature type="region of interest" description="Disordered" evidence="2">
    <location>
        <begin position="330"/>
        <end position="351"/>
    </location>
</feature>
<dbReference type="AlphaFoldDB" id="M4C4Q8"/>
<reference evidence="3" key="2">
    <citation type="submission" date="2015-06" db="UniProtKB">
        <authorList>
            <consortium name="EnsemblProtists"/>
        </authorList>
    </citation>
    <scope>IDENTIFICATION</scope>
    <source>
        <strain evidence="3">Emoy2</strain>
    </source>
</reference>